<evidence type="ECO:0000313" key="3">
    <source>
        <dbReference type="EMBL" id="KNA02461.1"/>
    </source>
</evidence>
<feature type="compositionally biased region" description="Low complexity" evidence="1">
    <location>
        <begin position="887"/>
        <end position="914"/>
    </location>
</feature>
<dbReference type="EMBL" id="KQ235181">
    <property type="protein sequence ID" value="KNA02461.1"/>
    <property type="molecule type" value="Genomic_DNA"/>
</dbReference>
<feature type="compositionally biased region" description="Basic residues" evidence="1">
    <location>
        <begin position="160"/>
        <end position="171"/>
    </location>
</feature>
<dbReference type="OrthoDB" id="10251508at2759"/>
<feature type="transmembrane region" description="Helical" evidence="2">
    <location>
        <begin position="610"/>
        <end position="632"/>
    </location>
</feature>
<protein>
    <submittedName>
        <fullName evidence="3">Uncharacterized protein</fullName>
    </submittedName>
</protein>
<feature type="compositionally biased region" description="Polar residues" evidence="1">
    <location>
        <begin position="115"/>
        <end position="128"/>
    </location>
</feature>
<evidence type="ECO:0000313" key="4">
    <source>
        <dbReference type="Proteomes" id="UP000053239"/>
    </source>
</evidence>
<feature type="transmembrane region" description="Helical" evidence="2">
    <location>
        <begin position="706"/>
        <end position="724"/>
    </location>
</feature>
<feature type="compositionally biased region" description="Basic and acidic residues" evidence="1">
    <location>
        <begin position="1286"/>
        <end position="1298"/>
    </location>
</feature>
<dbReference type="PANTHER" id="PTHR36513">
    <property type="entry name" value="ABC TRANSMEMBRANE TYPE-1 DOMAIN-CONTAINING PROTEIN"/>
    <property type="match status" value="1"/>
</dbReference>
<proteinExistence type="predicted"/>
<feature type="compositionally biased region" description="Polar residues" evidence="1">
    <location>
        <begin position="189"/>
        <end position="204"/>
    </location>
</feature>
<keyword evidence="2" id="KW-0472">Membrane</keyword>
<dbReference type="PANTHER" id="PTHR36513:SF1">
    <property type="entry name" value="TRANSMEMBRANE PROTEIN"/>
    <property type="match status" value="1"/>
</dbReference>
<dbReference type="Proteomes" id="UP000053239">
    <property type="component" value="Unassembled WGS sequence"/>
</dbReference>
<feature type="compositionally biased region" description="Basic residues" evidence="1">
    <location>
        <begin position="1175"/>
        <end position="1184"/>
    </location>
</feature>
<gene>
    <name evidence="3" type="ORF">PVNG_03754</name>
</gene>
<feature type="region of interest" description="Disordered" evidence="1">
    <location>
        <begin position="1"/>
        <end position="22"/>
    </location>
</feature>
<reference evidence="3 4" key="1">
    <citation type="submission" date="2011-09" db="EMBL/GenBank/DDBJ databases">
        <title>The Genome Sequence of Plasmodium vivax North Korean.</title>
        <authorList>
            <consortium name="The Broad Institute Genome Sequencing Platform"/>
            <consortium name="The Broad Institute Genome Sequencing Center for Infectious Disease"/>
            <person name="Neafsey D."/>
            <person name="Carlton J."/>
            <person name="Barnwell J."/>
            <person name="Collins W."/>
            <person name="Escalante A."/>
            <person name="Mullikin J."/>
            <person name="Saul A."/>
            <person name="Guigo R."/>
            <person name="Camara F."/>
            <person name="Young S.K."/>
            <person name="Zeng Q."/>
            <person name="Gargeya S."/>
            <person name="Fitzgerald M."/>
            <person name="Haas B."/>
            <person name="Abouelleil A."/>
            <person name="Alvarado L."/>
            <person name="Arachchi H.M."/>
            <person name="Berlin A."/>
            <person name="Brown A."/>
            <person name="Chapman S.B."/>
            <person name="Chen Z."/>
            <person name="Dunbar C."/>
            <person name="Freedman E."/>
            <person name="Gearin G."/>
            <person name="Gellesch M."/>
            <person name="Goldberg J."/>
            <person name="Griggs A."/>
            <person name="Gujja S."/>
            <person name="Heiman D."/>
            <person name="Howarth C."/>
            <person name="Larson L."/>
            <person name="Lui A."/>
            <person name="MacDonald P.J.P."/>
            <person name="Montmayeur A."/>
            <person name="Murphy C."/>
            <person name="Neiman D."/>
            <person name="Pearson M."/>
            <person name="Priest M."/>
            <person name="Roberts A."/>
            <person name="Saif S."/>
            <person name="Shea T."/>
            <person name="Shenoy N."/>
            <person name="Sisk P."/>
            <person name="Stolte C."/>
            <person name="Sykes S."/>
            <person name="Wortman J."/>
            <person name="Nusbaum C."/>
            <person name="Birren B."/>
        </authorList>
    </citation>
    <scope>NUCLEOTIDE SEQUENCE [LARGE SCALE GENOMIC DNA]</scope>
    <source>
        <strain evidence="3 4">North Korean</strain>
    </source>
</reference>
<keyword evidence="2" id="KW-1133">Transmembrane helix</keyword>
<feature type="compositionally biased region" description="Basic and acidic residues" evidence="1">
    <location>
        <begin position="1185"/>
        <end position="1206"/>
    </location>
</feature>
<feature type="region of interest" description="Disordered" evidence="1">
    <location>
        <begin position="397"/>
        <end position="427"/>
    </location>
</feature>
<feature type="compositionally biased region" description="Basic and acidic residues" evidence="1">
    <location>
        <begin position="338"/>
        <end position="359"/>
    </location>
</feature>
<feature type="compositionally biased region" description="Basic and acidic residues" evidence="1">
    <location>
        <begin position="1132"/>
        <end position="1163"/>
    </location>
</feature>
<feature type="region of interest" description="Disordered" evidence="1">
    <location>
        <begin position="455"/>
        <end position="499"/>
    </location>
</feature>
<feature type="transmembrane region" description="Helical" evidence="2">
    <location>
        <begin position="759"/>
        <end position="783"/>
    </location>
</feature>
<feature type="region of interest" description="Disordered" evidence="1">
    <location>
        <begin position="880"/>
        <end position="928"/>
    </location>
</feature>
<sequence>MGNHRDPIKVKRSSGGGVSNRTKLTKEQRAAHILLKEGINYIENENIGTIKSDEYVRRLLFDQSNEDAWGDDDERHLKVVRVHRSGNERESCQTNGESPWCGGALSNEGDGNRTKGCSTPPHKQNSCNEEVGKTNGIVTSPLLRTHEGVISKRGLIGKRTIGKMKRGKKKTPCGSHRGGKLPLKVQKRGISQMNPGGGESPQQSRKVEDSQRCRRRTHFSPFQKETIATHKKEPLPFGELNNQFVNIHFNRFRSICVEGEDLSSPIGVDSLLGANTRKSFSCAHNVSTPFYGPSCLSCVEMDRQRNFGEDAVGQRCGSEGGESSLGEGQRGGFPSRGHKMEDFPSKENGRKKSLRDSHRGAHHPGRTHPPKDGMCHSVNALLCRSRNKDLFNERNNEIMVNERGGGQQRGGSTSSREGVARGGPNMDVSFASDLRGVQIALPDVKSRAFQAGTVLSQGNSGGKQQVEQKTMHPQHPQQPQQPPQPQFAKRERPPPDADKAKAQLNELANAEKRREMENAYVKYIYKRDESEEAPAEKRDRFVTFGGGENDSVNMGEVPDRRKSTQRRYKDQLSSVINLRYSHADRTVHGFGETLKFMKYRELLRKYMGTFYNYSSVKCATYIILYALIVKIITQVSKNLTAPSSGGLPTEKSNDVNIIWYSDSNLFLNVHDVDGIIQSVCYASLLVCIFLLLKLGMPSNYLLAGRLTILFLFFFFAQIPIMIYANFMALKKEEGIAKSQAKAFDKRDYFNLHMQRVYDVFYVDTLNLLVYTILMSLVSIYATYHKLIYPHLLKFYLDSFFLCSYTIVKKEVIQFRVPNNVDAYYLNQVNSYLFNSLYKKQGDLSQDDLESNTRSAIGYNVVIKKERCSLFARLFRRNAPDQGGHAKGIAARSGRSGRSARSVPSARSGRSARSGINVPSARSGRSTRAQSNPNVHIIFYIGELDDQGRPHGFGYWRGINLEGEVLIGYWFHGIPVGPFKCRDFKTGSGFMCIKIGYGRTSCEPKDLDIGKGGLAVGRMGDEEIRRRDEERQQIGSPARIHPPLYAASYRSPPTAGLADTECCVSGAFYRTFPRVVFYNLNLTTPNRRSKKNDQGRHGIMEKRECCEYLHISRASNDILRVDYAKLLQDSEDDRAGEADPVRPDEESKIDDRSEIEGSDSERLRGGRIMGGGVGRRGMRGMRGRKGRSERSEVREKREVREGGERRLSSAPGKEHHRRRPSNRPTMTYDEVPPSIVNDESFLKGELLNYDDICNLSYDLNELTLDSETNSLANRNAETGNPLAEGEQQERPRDQWTRHR</sequence>
<feature type="region of interest" description="Disordered" evidence="1">
    <location>
        <begin position="159"/>
        <end position="218"/>
    </location>
</feature>
<feature type="transmembrane region" description="Helical" evidence="2">
    <location>
        <begin position="675"/>
        <end position="694"/>
    </location>
</feature>
<feature type="region of interest" description="Disordered" evidence="1">
    <location>
        <begin position="89"/>
        <end position="132"/>
    </location>
</feature>
<feature type="region of interest" description="Disordered" evidence="1">
    <location>
        <begin position="1129"/>
        <end position="1232"/>
    </location>
</feature>
<feature type="region of interest" description="Disordered" evidence="1">
    <location>
        <begin position="311"/>
        <end position="374"/>
    </location>
</feature>
<feature type="compositionally biased region" description="Basic and acidic residues" evidence="1">
    <location>
        <begin position="557"/>
        <end position="568"/>
    </location>
</feature>
<keyword evidence="2" id="KW-0812">Transmembrane</keyword>
<accession>A0A0J9U2L5</accession>
<feature type="region of interest" description="Disordered" evidence="1">
    <location>
        <begin position="1271"/>
        <end position="1298"/>
    </location>
</feature>
<organism evidence="3 4">
    <name type="scientific">Plasmodium vivax North Korean</name>
    <dbReference type="NCBI Taxonomy" id="1035514"/>
    <lineage>
        <taxon>Eukaryota</taxon>
        <taxon>Sar</taxon>
        <taxon>Alveolata</taxon>
        <taxon>Apicomplexa</taxon>
        <taxon>Aconoidasida</taxon>
        <taxon>Haemosporida</taxon>
        <taxon>Plasmodiidae</taxon>
        <taxon>Plasmodium</taxon>
        <taxon>Plasmodium (Plasmodium)</taxon>
    </lineage>
</organism>
<feature type="compositionally biased region" description="Polar residues" evidence="1">
    <location>
        <begin position="455"/>
        <end position="468"/>
    </location>
</feature>
<evidence type="ECO:0000256" key="1">
    <source>
        <dbReference type="SAM" id="MobiDB-lite"/>
    </source>
</evidence>
<name>A0A0J9U2L5_PLAVI</name>
<feature type="region of interest" description="Disordered" evidence="1">
    <location>
        <begin position="542"/>
        <end position="568"/>
    </location>
</feature>
<evidence type="ECO:0000256" key="2">
    <source>
        <dbReference type="SAM" id="Phobius"/>
    </source>
</evidence>
<feature type="compositionally biased region" description="Basic and acidic residues" evidence="1">
    <location>
        <begin position="488"/>
        <end position="499"/>
    </location>
</feature>